<organism evidence="1 2">
    <name type="scientific">Catharanthus roseus</name>
    <name type="common">Madagascar periwinkle</name>
    <name type="synonym">Vinca rosea</name>
    <dbReference type="NCBI Taxonomy" id="4058"/>
    <lineage>
        <taxon>Eukaryota</taxon>
        <taxon>Viridiplantae</taxon>
        <taxon>Streptophyta</taxon>
        <taxon>Embryophyta</taxon>
        <taxon>Tracheophyta</taxon>
        <taxon>Spermatophyta</taxon>
        <taxon>Magnoliopsida</taxon>
        <taxon>eudicotyledons</taxon>
        <taxon>Gunneridae</taxon>
        <taxon>Pentapetalae</taxon>
        <taxon>asterids</taxon>
        <taxon>lamiids</taxon>
        <taxon>Gentianales</taxon>
        <taxon>Apocynaceae</taxon>
        <taxon>Rauvolfioideae</taxon>
        <taxon>Vinceae</taxon>
        <taxon>Catharanthinae</taxon>
        <taxon>Catharanthus</taxon>
    </lineage>
</organism>
<dbReference type="EMBL" id="CM044706">
    <property type="protein sequence ID" value="KAI5657659.1"/>
    <property type="molecule type" value="Genomic_DNA"/>
</dbReference>
<evidence type="ECO:0000313" key="2">
    <source>
        <dbReference type="Proteomes" id="UP001060085"/>
    </source>
</evidence>
<dbReference type="Proteomes" id="UP001060085">
    <property type="component" value="Linkage Group LG06"/>
</dbReference>
<name>A0ACC0ABV4_CATRO</name>
<protein>
    <submittedName>
        <fullName evidence="1">Uncharacterized protein</fullName>
    </submittedName>
</protein>
<reference evidence="2" key="1">
    <citation type="journal article" date="2023" name="Nat. Plants">
        <title>Single-cell RNA sequencing provides a high-resolution roadmap for understanding the multicellular compartmentation of specialized metabolism.</title>
        <authorList>
            <person name="Sun S."/>
            <person name="Shen X."/>
            <person name="Li Y."/>
            <person name="Li Y."/>
            <person name="Wang S."/>
            <person name="Li R."/>
            <person name="Zhang H."/>
            <person name="Shen G."/>
            <person name="Guo B."/>
            <person name="Wei J."/>
            <person name="Xu J."/>
            <person name="St-Pierre B."/>
            <person name="Chen S."/>
            <person name="Sun C."/>
        </authorList>
    </citation>
    <scope>NUCLEOTIDE SEQUENCE [LARGE SCALE GENOMIC DNA]</scope>
</reference>
<evidence type="ECO:0000313" key="1">
    <source>
        <dbReference type="EMBL" id="KAI5657659.1"/>
    </source>
</evidence>
<proteinExistence type="predicted"/>
<sequence>MAMYENWQVFVHDGRHNHTIGVYTHGHTQATKLTEEQLIETEQFRKSHVPPRNILQFFREQNVSCAASAQKIYNVVAKIKKHMMQGRNTVEEVLSQSAKLGYMVFYGNCADNNVLSDIIVAHPTSIEMMRMWPYILIMDTTLKQTRMTPTGKNFTVAIAFIRNEQAMTYRWVLQQIKHLYFSNTMSTENQEDVCVHEPKASLEFSRTKENFNAKSNQILRMISTGSISKVREMRRLAKGVLSPVLPEDPGVILTSPPEVAVTKGRKKTNSTKKDKSHWEHVSIAHRKIQKLSGSGSGSSSGSGSGLVRVRDLVGEEDRHELLGEGVEIVSVDEVVADFVFGDEHQWLEVRRRMLYELEHATNMYLSLLDSAEHVHELVHSKYIQFVWGTNCTAWFTTMLPLYSYSDHPGGILVIGLLAEHQHFIQIYHRSERVSNWADSYYERIEDWNARRARNRN</sequence>
<comment type="caution">
    <text evidence="1">The sequence shown here is derived from an EMBL/GenBank/DDBJ whole genome shotgun (WGS) entry which is preliminary data.</text>
</comment>
<accession>A0ACC0ABV4</accession>
<keyword evidence="2" id="KW-1185">Reference proteome</keyword>
<gene>
    <name evidence="1" type="ORF">M9H77_26452</name>
</gene>